<dbReference type="EMBL" id="KV454017">
    <property type="protein sequence ID" value="ODV93637.1"/>
    <property type="molecule type" value="Genomic_DNA"/>
</dbReference>
<keyword evidence="3" id="KW-1185">Reference proteome</keyword>
<dbReference type="Pfam" id="PF05303">
    <property type="entry name" value="GSKIP_dom"/>
    <property type="match status" value="1"/>
</dbReference>
<proteinExistence type="predicted"/>
<evidence type="ECO:0000313" key="2">
    <source>
        <dbReference type="EMBL" id="ODV93637.1"/>
    </source>
</evidence>
<accession>A0A1E4TPG9</accession>
<sequence>MEDLQQILNEYPSPVFFKELSLIRSNNDIESIVGNKSYLKCLTLESKKFNIYISEDGWYSIPIDLETSKERRYYPTFESLMKQESSKFNDVWNKKFLEMLNDIT</sequence>
<dbReference type="AlphaFoldDB" id="A0A1E4TPG9"/>
<dbReference type="Proteomes" id="UP000094236">
    <property type="component" value="Unassembled WGS sequence"/>
</dbReference>
<dbReference type="InterPro" id="IPR007967">
    <property type="entry name" value="GSKIP_dom"/>
</dbReference>
<evidence type="ECO:0000259" key="1">
    <source>
        <dbReference type="Pfam" id="PF05303"/>
    </source>
</evidence>
<name>A0A1E4TPG9_PACTA</name>
<feature type="domain" description="GSKIP" evidence="1">
    <location>
        <begin position="35"/>
        <end position="102"/>
    </location>
</feature>
<reference evidence="3" key="1">
    <citation type="submission" date="2016-05" db="EMBL/GenBank/DDBJ databases">
        <title>Comparative genomics of biotechnologically important yeasts.</title>
        <authorList>
            <consortium name="DOE Joint Genome Institute"/>
            <person name="Riley R."/>
            <person name="Haridas S."/>
            <person name="Wolfe K.H."/>
            <person name="Lopes M.R."/>
            <person name="Hittinger C.T."/>
            <person name="Goker M."/>
            <person name="Salamov A."/>
            <person name="Wisecaver J."/>
            <person name="Long T.M."/>
            <person name="Aerts A.L."/>
            <person name="Barry K."/>
            <person name="Choi C."/>
            <person name="Clum A."/>
            <person name="Coughlan A.Y."/>
            <person name="Deshpande S."/>
            <person name="Douglass A.P."/>
            <person name="Hanson S.J."/>
            <person name="Klenk H.-P."/>
            <person name="Labutti K."/>
            <person name="Lapidus A."/>
            <person name="Lindquist E."/>
            <person name="Lipzen A."/>
            <person name="Meier-Kolthoff J.P."/>
            <person name="Ohm R.A."/>
            <person name="Otillar R.P."/>
            <person name="Pangilinan J."/>
            <person name="Peng Y."/>
            <person name="Rokas A."/>
            <person name="Rosa C.A."/>
            <person name="Scheuner C."/>
            <person name="Sibirny A.A."/>
            <person name="Slot J.C."/>
            <person name="Stielow J.B."/>
            <person name="Sun H."/>
            <person name="Kurtzman C.P."/>
            <person name="Blackwell M."/>
            <person name="Grigoriev I.V."/>
            <person name="Jeffries T.W."/>
        </authorList>
    </citation>
    <scope>NUCLEOTIDE SEQUENCE [LARGE SCALE GENOMIC DNA]</scope>
    <source>
        <strain evidence="3">NRRL Y-2460</strain>
    </source>
</reference>
<gene>
    <name evidence="2" type="ORF">PACTADRAFT_4540</name>
</gene>
<dbReference type="Gene3D" id="3.30.2280.10">
    <property type="entry name" value="Hypothetical protein (hspc210)"/>
    <property type="match status" value="1"/>
</dbReference>
<dbReference type="SUPFAM" id="SSF103107">
    <property type="entry name" value="Hypothetical protein c14orf129, hspc210"/>
    <property type="match status" value="1"/>
</dbReference>
<evidence type="ECO:0000313" key="3">
    <source>
        <dbReference type="Proteomes" id="UP000094236"/>
    </source>
</evidence>
<protein>
    <recommendedName>
        <fullName evidence="1">GSKIP domain-containing protein</fullName>
    </recommendedName>
</protein>
<organism evidence="2 3">
    <name type="scientific">Pachysolen tannophilus NRRL Y-2460</name>
    <dbReference type="NCBI Taxonomy" id="669874"/>
    <lineage>
        <taxon>Eukaryota</taxon>
        <taxon>Fungi</taxon>
        <taxon>Dikarya</taxon>
        <taxon>Ascomycota</taxon>
        <taxon>Saccharomycotina</taxon>
        <taxon>Pichiomycetes</taxon>
        <taxon>Pachysolenaceae</taxon>
        <taxon>Pachysolen</taxon>
    </lineage>
</organism>
<dbReference type="InterPro" id="IPR023231">
    <property type="entry name" value="GSKIP_dom_sf"/>
</dbReference>